<reference evidence="1" key="2">
    <citation type="journal article" date="2015" name="Fish Shellfish Immunol.">
        <title>Early steps in the European eel (Anguilla anguilla)-Vibrio vulnificus interaction in the gills: Role of the RtxA13 toxin.</title>
        <authorList>
            <person name="Callol A."/>
            <person name="Pajuelo D."/>
            <person name="Ebbesson L."/>
            <person name="Teles M."/>
            <person name="MacKenzie S."/>
            <person name="Amaro C."/>
        </authorList>
    </citation>
    <scope>NUCLEOTIDE SEQUENCE</scope>
</reference>
<sequence length="56" mass="6179">MFLCPSATSGSSAPWPLKFGDLLSRKGSKKKKESNQIGWMAVTVTAFRKHLIIITN</sequence>
<name>A0A0E9SR41_ANGAN</name>
<reference evidence="1" key="1">
    <citation type="submission" date="2014-11" db="EMBL/GenBank/DDBJ databases">
        <authorList>
            <person name="Amaro Gonzalez C."/>
        </authorList>
    </citation>
    <scope>NUCLEOTIDE SEQUENCE</scope>
</reference>
<proteinExistence type="predicted"/>
<dbReference type="AlphaFoldDB" id="A0A0E9SR41"/>
<protein>
    <submittedName>
        <fullName evidence="1">Uncharacterized protein</fullName>
    </submittedName>
</protein>
<organism evidence="1">
    <name type="scientific">Anguilla anguilla</name>
    <name type="common">European freshwater eel</name>
    <name type="synonym">Muraena anguilla</name>
    <dbReference type="NCBI Taxonomy" id="7936"/>
    <lineage>
        <taxon>Eukaryota</taxon>
        <taxon>Metazoa</taxon>
        <taxon>Chordata</taxon>
        <taxon>Craniata</taxon>
        <taxon>Vertebrata</taxon>
        <taxon>Euteleostomi</taxon>
        <taxon>Actinopterygii</taxon>
        <taxon>Neopterygii</taxon>
        <taxon>Teleostei</taxon>
        <taxon>Anguilliformes</taxon>
        <taxon>Anguillidae</taxon>
        <taxon>Anguilla</taxon>
    </lineage>
</organism>
<accession>A0A0E9SR41</accession>
<dbReference type="EMBL" id="GBXM01064821">
    <property type="protein sequence ID" value="JAH43756.1"/>
    <property type="molecule type" value="Transcribed_RNA"/>
</dbReference>
<evidence type="ECO:0000313" key="1">
    <source>
        <dbReference type="EMBL" id="JAH43756.1"/>
    </source>
</evidence>